<dbReference type="AlphaFoldDB" id="A0AAD6Z5I4"/>
<protein>
    <submittedName>
        <fullName evidence="2">Uncharacterized protein</fullName>
    </submittedName>
</protein>
<feature type="region of interest" description="Disordered" evidence="1">
    <location>
        <begin position="40"/>
        <end position="63"/>
    </location>
</feature>
<dbReference type="EMBL" id="JARIHO010000084">
    <property type="protein sequence ID" value="KAJ7308767.1"/>
    <property type="molecule type" value="Genomic_DNA"/>
</dbReference>
<organism evidence="2 3">
    <name type="scientific">Mycena albidolilacea</name>
    <dbReference type="NCBI Taxonomy" id="1033008"/>
    <lineage>
        <taxon>Eukaryota</taxon>
        <taxon>Fungi</taxon>
        <taxon>Dikarya</taxon>
        <taxon>Basidiomycota</taxon>
        <taxon>Agaricomycotina</taxon>
        <taxon>Agaricomycetes</taxon>
        <taxon>Agaricomycetidae</taxon>
        <taxon>Agaricales</taxon>
        <taxon>Marasmiineae</taxon>
        <taxon>Mycenaceae</taxon>
        <taxon>Mycena</taxon>
    </lineage>
</organism>
<dbReference type="Proteomes" id="UP001218218">
    <property type="component" value="Unassembled WGS sequence"/>
</dbReference>
<evidence type="ECO:0000313" key="3">
    <source>
        <dbReference type="Proteomes" id="UP001218218"/>
    </source>
</evidence>
<dbReference type="InterPro" id="IPR003428">
    <property type="entry name" value="MAM33"/>
</dbReference>
<feature type="compositionally biased region" description="Acidic residues" evidence="1">
    <location>
        <begin position="43"/>
        <end position="55"/>
    </location>
</feature>
<comment type="caution">
    <text evidence="2">The sequence shown here is derived from an EMBL/GenBank/DDBJ whole genome shotgun (WGS) entry which is preliminary data.</text>
</comment>
<dbReference type="SUPFAM" id="SSF54529">
    <property type="entry name" value="Mitochondrial glycoprotein MAM33-like"/>
    <property type="match status" value="1"/>
</dbReference>
<name>A0AAD6Z5I4_9AGAR</name>
<reference evidence="2" key="1">
    <citation type="submission" date="2023-03" db="EMBL/GenBank/DDBJ databases">
        <title>Massive genome expansion in bonnet fungi (Mycena s.s.) driven by repeated elements and novel gene families across ecological guilds.</title>
        <authorList>
            <consortium name="Lawrence Berkeley National Laboratory"/>
            <person name="Harder C.B."/>
            <person name="Miyauchi S."/>
            <person name="Viragh M."/>
            <person name="Kuo A."/>
            <person name="Thoen E."/>
            <person name="Andreopoulos B."/>
            <person name="Lu D."/>
            <person name="Skrede I."/>
            <person name="Drula E."/>
            <person name="Henrissat B."/>
            <person name="Morin E."/>
            <person name="Kohler A."/>
            <person name="Barry K."/>
            <person name="LaButti K."/>
            <person name="Morin E."/>
            <person name="Salamov A."/>
            <person name="Lipzen A."/>
            <person name="Mereny Z."/>
            <person name="Hegedus B."/>
            <person name="Baldrian P."/>
            <person name="Stursova M."/>
            <person name="Weitz H."/>
            <person name="Taylor A."/>
            <person name="Grigoriev I.V."/>
            <person name="Nagy L.G."/>
            <person name="Martin F."/>
            <person name="Kauserud H."/>
        </authorList>
    </citation>
    <scope>NUCLEOTIDE SEQUENCE</scope>
    <source>
        <strain evidence="2">CBHHK002</strain>
    </source>
</reference>
<dbReference type="Gene3D" id="3.10.280.10">
    <property type="entry name" value="Mitochondrial glycoprotein"/>
    <property type="match status" value="1"/>
</dbReference>
<sequence length="162" mass="17445">MLLAQKLRTEISYEAEVHQVDVQVGSVPMDLVGFLQEGGWESIPDEDEPEATDDEGATRGDKPALRASVAITKFEFLDPALNDAFEAYLRECGVDGALAGFVPRYALGKELRVSAVCVLLLVLESEGGGGGCFGESEKEKGEWEHGPESEEAAHSMCGDLVR</sequence>
<dbReference type="InterPro" id="IPR036561">
    <property type="entry name" value="MAM33_sf"/>
</dbReference>
<accession>A0AAD6Z5I4</accession>
<gene>
    <name evidence="2" type="ORF">DFH08DRAFT_975101</name>
</gene>
<keyword evidence="3" id="KW-1185">Reference proteome</keyword>
<proteinExistence type="predicted"/>
<dbReference type="Pfam" id="PF02330">
    <property type="entry name" value="MAM33"/>
    <property type="match status" value="1"/>
</dbReference>
<evidence type="ECO:0000313" key="2">
    <source>
        <dbReference type="EMBL" id="KAJ7308767.1"/>
    </source>
</evidence>
<dbReference type="GO" id="GO:0005759">
    <property type="term" value="C:mitochondrial matrix"/>
    <property type="evidence" value="ECO:0007669"/>
    <property type="project" value="InterPro"/>
</dbReference>
<feature type="compositionally biased region" description="Basic and acidic residues" evidence="1">
    <location>
        <begin position="135"/>
        <end position="153"/>
    </location>
</feature>
<evidence type="ECO:0000256" key="1">
    <source>
        <dbReference type="SAM" id="MobiDB-lite"/>
    </source>
</evidence>
<feature type="region of interest" description="Disordered" evidence="1">
    <location>
        <begin position="133"/>
        <end position="162"/>
    </location>
</feature>